<accession>A0ABS8DAF6</accession>
<sequence length="167" mass="18372">MRKLLALVIAMGAVAQASADGYTDYAKVKNVEPQYEQVKTDRQVCWNETVNVKDKRDRGGNTAGLILGGVTGAVVGHQFGKGHGKDAMTAIGAVTGAMVGRQWGNNDDRDDTYHTEQVQRCRSEPEWTQRVTGYRVTYEYAGKRYTTFSTSDPGREIKVNVAVNPIL</sequence>
<comment type="subcellular location">
    <subcellularLocation>
        <location evidence="1">Membrane</location>
    </subcellularLocation>
</comment>
<proteinExistence type="predicted"/>
<dbReference type="InterPro" id="IPR051407">
    <property type="entry name" value="Bact_OM_lipoprot/Surf_antigen"/>
</dbReference>
<keyword evidence="6" id="KW-1185">Reference proteome</keyword>
<dbReference type="RefSeq" id="WP_227182027.1">
    <property type="nucleotide sequence ID" value="NZ_JAJBZT010000013.1"/>
</dbReference>
<evidence type="ECO:0000259" key="4">
    <source>
        <dbReference type="Pfam" id="PF05433"/>
    </source>
</evidence>
<dbReference type="NCBIfam" id="NF008437">
    <property type="entry name" value="PRK11280.1"/>
    <property type="match status" value="1"/>
</dbReference>
<evidence type="ECO:0000313" key="6">
    <source>
        <dbReference type="Proteomes" id="UP001165395"/>
    </source>
</evidence>
<evidence type="ECO:0000256" key="3">
    <source>
        <dbReference type="SAM" id="SignalP"/>
    </source>
</evidence>
<protein>
    <submittedName>
        <fullName evidence="5">Glycine zipper 2TM domain-containing protein</fullName>
    </submittedName>
</protein>
<dbReference type="PANTHER" id="PTHR35603">
    <property type="match status" value="1"/>
</dbReference>
<evidence type="ECO:0000313" key="5">
    <source>
        <dbReference type="EMBL" id="MCB6185196.1"/>
    </source>
</evidence>
<evidence type="ECO:0000256" key="2">
    <source>
        <dbReference type="ARBA" id="ARBA00023136"/>
    </source>
</evidence>
<feature type="signal peptide" evidence="3">
    <location>
        <begin position="1"/>
        <end position="19"/>
    </location>
</feature>
<dbReference type="InterPro" id="IPR008816">
    <property type="entry name" value="Gly_zipper_2TM_dom"/>
</dbReference>
<comment type="caution">
    <text evidence="5">The sequence shown here is derived from an EMBL/GenBank/DDBJ whole genome shotgun (WGS) entry which is preliminary data.</text>
</comment>
<dbReference type="EMBL" id="JAJBZT010000013">
    <property type="protein sequence ID" value="MCB6185196.1"/>
    <property type="molecule type" value="Genomic_DNA"/>
</dbReference>
<dbReference type="Proteomes" id="UP001165395">
    <property type="component" value="Unassembled WGS sequence"/>
</dbReference>
<feature type="domain" description="Glycine zipper 2TM" evidence="4">
    <location>
        <begin position="64"/>
        <end position="104"/>
    </location>
</feature>
<feature type="chain" id="PRO_5047528082" evidence="3">
    <location>
        <begin position="20"/>
        <end position="167"/>
    </location>
</feature>
<gene>
    <name evidence="5" type="ORF">LIN78_16745</name>
</gene>
<name>A0ABS8DAF6_9NEIS</name>
<reference evidence="5" key="1">
    <citation type="submission" date="2021-10" db="EMBL/GenBank/DDBJ databases">
        <title>The complete genome sequence of Leeia sp. TBRC 13508.</title>
        <authorList>
            <person name="Charoenyingcharoen P."/>
            <person name="Yukphan P."/>
        </authorList>
    </citation>
    <scope>NUCLEOTIDE SEQUENCE</scope>
    <source>
        <strain evidence="5">TBRC 13508</strain>
    </source>
</reference>
<organism evidence="5 6">
    <name type="scientific">Leeia speluncae</name>
    <dbReference type="NCBI Taxonomy" id="2884804"/>
    <lineage>
        <taxon>Bacteria</taxon>
        <taxon>Pseudomonadati</taxon>
        <taxon>Pseudomonadota</taxon>
        <taxon>Betaproteobacteria</taxon>
        <taxon>Neisseriales</taxon>
        <taxon>Leeiaceae</taxon>
        <taxon>Leeia</taxon>
    </lineage>
</organism>
<dbReference type="Pfam" id="PF05433">
    <property type="entry name" value="Rick_17kDa_Anti"/>
    <property type="match status" value="1"/>
</dbReference>
<evidence type="ECO:0000256" key="1">
    <source>
        <dbReference type="ARBA" id="ARBA00004370"/>
    </source>
</evidence>
<dbReference type="PANTHER" id="PTHR35603:SF2">
    <property type="entry name" value="OUTER MEMBRANE LIPOPROTEIN"/>
    <property type="match status" value="1"/>
</dbReference>
<keyword evidence="2" id="KW-0472">Membrane</keyword>
<keyword evidence="3" id="KW-0732">Signal</keyword>